<dbReference type="CDD" id="cd00063">
    <property type="entry name" value="FN3"/>
    <property type="match status" value="13"/>
</dbReference>
<dbReference type="PROSITE" id="PS50041">
    <property type="entry name" value="C_TYPE_LECTIN_2"/>
    <property type="match status" value="1"/>
</dbReference>
<dbReference type="CDD" id="cd00037">
    <property type="entry name" value="CLECT"/>
    <property type="match status" value="1"/>
</dbReference>
<feature type="domain" description="Fibronectin type-III" evidence="3">
    <location>
        <begin position="1168"/>
        <end position="1256"/>
    </location>
</feature>
<dbReference type="InterPro" id="IPR001304">
    <property type="entry name" value="C-type_lectin-like"/>
</dbReference>
<sequence>GISTRNIKTIATSTSVSFNWSELASSDISVSISLHNSSQIMQNNVMVYEWVNLKPTTLYSFTFEFKQLHLDFVNVFQRLDVQVETGSCSQGWVALKNNCYRISKESVPWNVAQERCKLSLSSAHLVDIKNEEEKIFIFSLLRSKNQIITWTGLNDLKKEGHLTWIDGSAFGLKTNEIFSFPLLPKNETDCYILQQNATGSNYFFTRFFCYVPLPYICEYESPSLQEDFLFYIKDVGTTEVWLKLGYKIIIKYYLDHTEEEHFESMPPNTTEKTITQLSPGHVYRFLLSAINEWQAKTILSPIFIVETRPLSAQNFTVTHVTPTEIFLCWDPPDPVSFHHYLVTILDVENNKSEEVFVEKLNTSTAIGDLRSFHHYLIYLFSVAERGTLSSSEKPISAITGINPPQKVHAKPEDVGEDSIILQWEPPQDGHEVYIQIKSISDTREVMKLFVKDANRFKIDNLIPGMTYDIGMATVMSGNLSELVTIQQTLKPKPVQIVIPYESHSTSVILFVQIPDIGVFDGIHIVIEGGPNVTLPLQHDNKITVDNLTPGTEYNFFVSIISGTKLSLEAPSNIHEGKVTDSSIEILWNRADGNFQHYEVTCVNCAAAFMVQKVVQEAATFSNLDPATVYTFSIRTEKEGFKDSTPNVKEIQTAPSAVEFMNCSRNSNAVTVSWPSARSLLDGYIISISSESLMKEEILPSTKRTFTFNSLSPGTDFLIRVVTTKGLKRSHPTALMVSTYPDPPSDLLIFGQEENTIYLSWKLPQGGFEKFQISYYMTSRKEKLHQVIVYGNKAKVKNLTPGVDYTFHVKTVRGKDYSVSVMKKVTTKPEKPEKLEAFNISAHSFSLHWSLPSGHVERFHVDLVPDSGFVTIKDLGGGEYQVDVFNAVPGTRYDVTISSISATTYSSPVSRIVTTNVTKPGPPVFLAGERVGSAGILLSWNTPPNPNGRIISYIVKYKEVCPWMQTEYTQVTAKPDSLEVLLTNLNPGTTYEIKVAAENSAGIGVFSDPFLFQTAESAPGKVVNLTVEAFNYSAVNLIWYLPRQPNGKITSFKISVKHARSGIVVKDVSMRVEDILTGKLPECNENNESFLWSTTSPPPTLGRVTPPSRTSSTLARSQMSSVWREPISFVVAHLRPYTTYLFEVSAVTTEAGYIDSTIVRTPESVPEGPPQNCITGNVTGRSFSISWDPPTTVTGKFSYRVELYGPSGRILDNSTKDLKFAFTNLTPFTMYDVYIGAETSAGIGPKSNISIFTPPEEVEATQIRITWKKPRQPNGVINQYRVKVLVSETGAILENTLLTGKDEYINDSLTPETVNIVESMAGLFEGSAEMSSDLYSLASVIYHSHPHHNFPARNRAEDQYSTVGATRNRSITDIAAEQLSYVIRRLAPFTEHIISVSAFTIMGEGPPTVLSVRTSEQVPSSIQIINYKNISSSSILLYWDPPEYPNGKITHYTIYAMELDTNRAFQMTTIDNSFLITGLKKYTKYKMRVAASTNVGESSLSEENDIFVRTPEDEPESSPQDVEVIDVTASEISLKWSPPEKPNGIIVAYEVLYKNIDALFMKNTSTTSIVLRDLNAYTLYNISVRSYTRLGHGNQLSSVLSVRTSETVPDSAPENITYKNISSGEIELSFLPPSSPNGIIQKYTIYLKRSNGDEERTINTTSLTQSIKGLKKYTQYMIEVSASTLKGEGVRSAPISVLTEEDAPDSPPQDFSVKQLSGVTVKLSWQPPLEPNGIILYYTVYVCSENKY</sequence>
<dbReference type="FunFam" id="2.60.40.10:FF:000478">
    <property type="entry name" value="Protein tyrosine phosphatase, receptor type Q"/>
    <property type="match status" value="2"/>
</dbReference>
<dbReference type="PANTHER" id="PTHR46957:SF1">
    <property type="entry name" value="PHOSPHATIDYLINOSITOL PHOSPHATASE PTPRQ"/>
    <property type="match status" value="1"/>
</dbReference>
<evidence type="ECO:0000259" key="2">
    <source>
        <dbReference type="PROSITE" id="PS50041"/>
    </source>
</evidence>
<evidence type="ECO:0000313" key="4">
    <source>
        <dbReference type="EMBL" id="KAF5926607.1"/>
    </source>
</evidence>
<comment type="caution">
    <text evidence="4">The sequence shown here is derived from an EMBL/GenBank/DDBJ whole genome shotgun (WGS) entry which is preliminary data.</text>
</comment>
<dbReference type="SMART" id="SM00060">
    <property type="entry name" value="FN3"/>
    <property type="match status" value="15"/>
</dbReference>
<feature type="domain" description="Fibronectin type-III" evidence="3">
    <location>
        <begin position="1417"/>
        <end position="1512"/>
    </location>
</feature>
<dbReference type="PANTHER" id="PTHR46957">
    <property type="entry name" value="CYTOKINE RECEPTOR"/>
    <property type="match status" value="1"/>
</dbReference>
<dbReference type="InterPro" id="IPR016186">
    <property type="entry name" value="C-type_lectin-like/link_sf"/>
</dbReference>
<dbReference type="PROSITE" id="PS50853">
    <property type="entry name" value="FN3"/>
    <property type="match status" value="10"/>
</dbReference>
<dbReference type="Pfam" id="PF00059">
    <property type="entry name" value="Lectin_C"/>
    <property type="match status" value="1"/>
</dbReference>
<dbReference type="PRINTS" id="PR00014">
    <property type="entry name" value="FNTYPEIII"/>
</dbReference>
<feature type="domain" description="Fibronectin type-III" evidence="3">
    <location>
        <begin position="1517"/>
        <end position="1606"/>
    </location>
</feature>
<accession>A0A7J7FF64</accession>
<feature type="domain" description="Fibronectin type-III" evidence="3">
    <location>
        <begin position="830"/>
        <end position="920"/>
    </location>
</feature>
<dbReference type="InterPro" id="IPR003961">
    <property type="entry name" value="FN3_dom"/>
</dbReference>
<evidence type="ECO:0000313" key="5">
    <source>
        <dbReference type="Proteomes" id="UP000551758"/>
    </source>
</evidence>
<dbReference type="Proteomes" id="UP000551758">
    <property type="component" value="Unassembled WGS sequence"/>
</dbReference>
<feature type="domain" description="Fibronectin type-III" evidence="3">
    <location>
        <begin position="1706"/>
        <end position="1747"/>
    </location>
</feature>
<dbReference type="SUPFAM" id="SSF49265">
    <property type="entry name" value="Fibronectin type III"/>
    <property type="match status" value="9"/>
</dbReference>
<dbReference type="Pfam" id="PF00041">
    <property type="entry name" value="fn3"/>
    <property type="match status" value="9"/>
</dbReference>
<gene>
    <name evidence="4" type="ORF">HPG69_001236</name>
</gene>
<dbReference type="InterPro" id="IPR036116">
    <property type="entry name" value="FN3_sf"/>
</dbReference>
<dbReference type="SMART" id="SM00034">
    <property type="entry name" value="CLECT"/>
    <property type="match status" value="1"/>
</dbReference>
<dbReference type="FunFam" id="2.60.40.10:FF:002575">
    <property type="entry name" value="Protein tyrosine phosphatase, receptor type Q"/>
    <property type="match status" value="1"/>
</dbReference>
<feature type="region of interest" description="Disordered" evidence="1">
    <location>
        <begin position="1091"/>
        <end position="1110"/>
    </location>
</feature>
<feature type="non-terminal residue" evidence="4">
    <location>
        <position position="1747"/>
    </location>
</feature>
<dbReference type="Gene3D" id="2.60.40.10">
    <property type="entry name" value="Immunoglobulins"/>
    <property type="match status" value="14"/>
</dbReference>
<dbReference type="SUPFAM" id="SSF56436">
    <property type="entry name" value="C-type lectin-like"/>
    <property type="match status" value="1"/>
</dbReference>
<dbReference type="InterPro" id="IPR016187">
    <property type="entry name" value="CTDL_fold"/>
</dbReference>
<dbReference type="FunFam" id="2.60.40.10:FF:001431">
    <property type="entry name" value="phosphatidylinositol phosphatase PTPRQ isoform X1"/>
    <property type="match status" value="1"/>
</dbReference>
<dbReference type="EMBL" id="JACDTQ010000745">
    <property type="protein sequence ID" value="KAF5926607.1"/>
    <property type="molecule type" value="Genomic_DNA"/>
</dbReference>
<feature type="domain" description="Fibronectin type-III" evidence="3">
    <location>
        <begin position="311"/>
        <end position="402"/>
    </location>
</feature>
<feature type="domain" description="Fibronectin type-III" evidence="3">
    <location>
        <begin position="653"/>
        <end position="742"/>
    </location>
</feature>
<dbReference type="InterPro" id="IPR050713">
    <property type="entry name" value="RTP_Phos/Ushers"/>
</dbReference>
<feature type="domain" description="Fibronectin type-III" evidence="3">
    <location>
        <begin position="403"/>
        <end position="491"/>
    </location>
</feature>
<reference evidence="4 5" key="1">
    <citation type="journal article" date="2020" name="Mol. Biol. Evol.">
        <title>Interspecific Gene Flow and the Evolution of Specialization in Black and White Rhinoceros.</title>
        <authorList>
            <person name="Moodley Y."/>
            <person name="Westbury M.V."/>
            <person name="Russo I.M."/>
            <person name="Gopalakrishnan S."/>
            <person name="Rakotoarivelo A."/>
            <person name="Olsen R.A."/>
            <person name="Prost S."/>
            <person name="Tunstall T."/>
            <person name="Ryder O.A."/>
            <person name="Dalen L."/>
            <person name="Bruford M.W."/>
        </authorList>
    </citation>
    <scope>NUCLEOTIDE SEQUENCE [LARGE SCALE GENOMIC DNA]</scope>
    <source>
        <strain evidence="4">SBR-YM</strain>
        <tissue evidence="4">Skin</tissue>
    </source>
</reference>
<keyword evidence="5" id="KW-1185">Reference proteome</keyword>
<evidence type="ECO:0000256" key="1">
    <source>
        <dbReference type="SAM" id="MobiDB-lite"/>
    </source>
</evidence>
<dbReference type="InterPro" id="IPR013783">
    <property type="entry name" value="Ig-like_fold"/>
</dbReference>
<proteinExistence type="predicted"/>
<organism evidence="4 5">
    <name type="scientific">Diceros bicornis minor</name>
    <name type="common">South-central black rhinoceros</name>
    <dbReference type="NCBI Taxonomy" id="77932"/>
    <lineage>
        <taxon>Eukaryota</taxon>
        <taxon>Metazoa</taxon>
        <taxon>Chordata</taxon>
        <taxon>Craniata</taxon>
        <taxon>Vertebrata</taxon>
        <taxon>Euteleostomi</taxon>
        <taxon>Mammalia</taxon>
        <taxon>Eutheria</taxon>
        <taxon>Laurasiatheria</taxon>
        <taxon>Perissodactyla</taxon>
        <taxon>Rhinocerotidae</taxon>
        <taxon>Diceros</taxon>
    </lineage>
</organism>
<dbReference type="FunFam" id="2.60.40.10:FF:000937">
    <property type="entry name" value="phosphatidylinositol phosphatase PTPRQ isoform X1"/>
    <property type="match status" value="1"/>
</dbReference>
<feature type="domain" description="Fibronectin type-III" evidence="3">
    <location>
        <begin position="921"/>
        <end position="1016"/>
    </location>
</feature>
<protein>
    <recommendedName>
        <fullName evidence="6">Protein-tyrosine-phosphatase</fullName>
    </recommendedName>
</protein>
<evidence type="ECO:0008006" key="6">
    <source>
        <dbReference type="Google" id="ProtNLM"/>
    </source>
</evidence>
<name>A0A7J7FF64_DICBM</name>
<feature type="domain" description="C-type lectin" evidence="2">
    <location>
        <begin position="95"/>
        <end position="218"/>
    </location>
</feature>
<evidence type="ECO:0000259" key="3">
    <source>
        <dbReference type="PROSITE" id="PS50853"/>
    </source>
</evidence>
<dbReference type="Gene3D" id="3.10.100.10">
    <property type="entry name" value="Mannose-Binding Protein A, subunit A"/>
    <property type="match status" value="1"/>
</dbReference>
<dbReference type="FunFam" id="2.60.40.10:FF:001147">
    <property type="entry name" value="phosphatidylinositol phosphatase PTPRQ isoform X3"/>
    <property type="match status" value="1"/>
</dbReference>
<dbReference type="GO" id="GO:0043235">
    <property type="term" value="C:receptor complex"/>
    <property type="evidence" value="ECO:0007669"/>
    <property type="project" value="TreeGrafter"/>
</dbReference>
<feature type="domain" description="Fibronectin type-III" evidence="3">
    <location>
        <begin position="1611"/>
        <end position="1701"/>
    </location>
</feature>